<keyword evidence="3" id="KW-1185">Reference proteome</keyword>
<protein>
    <submittedName>
        <fullName evidence="2">Uncharacterized protein</fullName>
    </submittedName>
</protein>
<proteinExistence type="predicted"/>
<name>A0AAV9F1K7_ACOCL</name>
<dbReference type="Proteomes" id="UP001180020">
    <property type="component" value="Unassembled WGS sequence"/>
</dbReference>
<dbReference type="AlphaFoldDB" id="A0AAV9F1K7"/>
<reference evidence="2" key="1">
    <citation type="journal article" date="2023" name="Nat. Commun.">
        <title>Diploid and tetraploid genomes of Acorus and the evolution of monocots.</title>
        <authorList>
            <person name="Ma L."/>
            <person name="Liu K.W."/>
            <person name="Li Z."/>
            <person name="Hsiao Y.Y."/>
            <person name="Qi Y."/>
            <person name="Fu T."/>
            <person name="Tang G.D."/>
            <person name="Zhang D."/>
            <person name="Sun W.H."/>
            <person name="Liu D.K."/>
            <person name="Li Y."/>
            <person name="Chen G.Z."/>
            <person name="Liu X.D."/>
            <person name="Liao X.Y."/>
            <person name="Jiang Y.T."/>
            <person name="Yu X."/>
            <person name="Hao Y."/>
            <person name="Huang J."/>
            <person name="Zhao X.W."/>
            <person name="Ke S."/>
            <person name="Chen Y.Y."/>
            <person name="Wu W.L."/>
            <person name="Hsu J.L."/>
            <person name="Lin Y.F."/>
            <person name="Huang M.D."/>
            <person name="Li C.Y."/>
            <person name="Huang L."/>
            <person name="Wang Z.W."/>
            <person name="Zhao X."/>
            <person name="Zhong W.Y."/>
            <person name="Peng D.H."/>
            <person name="Ahmad S."/>
            <person name="Lan S."/>
            <person name="Zhang J.S."/>
            <person name="Tsai W.C."/>
            <person name="Van de Peer Y."/>
            <person name="Liu Z.J."/>
        </authorList>
    </citation>
    <scope>NUCLEOTIDE SEQUENCE</scope>
    <source>
        <strain evidence="2">CP</strain>
    </source>
</reference>
<feature type="compositionally biased region" description="Low complexity" evidence="1">
    <location>
        <begin position="137"/>
        <end position="158"/>
    </location>
</feature>
<accession>A0AAV9F1K7</accession>
<dbReference type="EMBL" id="JAUJYO010000004">
    <property type="protein sequence ID" value="KAK1318233.1"/>
    <property type="molecule type" value="Genomic_DNA"/>
</dbReference>
<feature type="region of interest" description="Disordered" evidence="1">
    <location>
        <begin position="132"/>
        <end position="164"/>
    </location>
</feature>
<evidence type="ECO:0000313" key="2">
    <source>
        <dbReference type="EMBL" id="KAK1318233.1"/>
    </source>
</evidence>
<evidence type="ECO:0000313" key="3">
    <source>
        <dbReference type="Proteomes" id="UP001180020"/>
    </source>
</evidence>
<evidence type="ECO:0000256" key="1">
    <source>
        <dbReference type="SAM" id="MobiDB-lite"/>
    </source>
</evidence>
<comment type="caution">
    <text evidence="2">The sequence shown here is derived from an EMBL/GenBank/DDBJ whole genome shotgun (WGS) entry which is preliminary data.</text>
</comment>
<gene>
    <name evidence="2" type="ORF">QJS10_CPB04g01233</name>
</gene>
<sequence length="338" mass="35613">MLQYPSLIQSGLPLLLLQPGWGLFPLLSHWWNMRPRSPNSSKLIIQLGNVSGTELSLATLLICVEIEASTILLDDVTVEIPGGGRDQFKVIYEWRPEPCLHCHTSGHYSENCCKKTSSSKPSLTSEQPAIIPLANASNDPPSSTSPSTSNPSPTLNQSASAPTQNGSATLALVDANSTIKVSNVSKSSVGPSNHSCGANASSSVRGVGDAAVITFSGAQVAVGGPSLDTTVSSISVKISGDDSGVVLGMSKPIVTMVDYGGTVVSLTGEDVSLWAEGAASVIHNSSNDEDSFYLLDSSKDMGVKADFVRRQVLPHYTSSPSKFLQNLDVMERSIDQHL</sequence>
<reference evidence="2" key="2">
    <citation type="submission" date="2023-06" db="EMBL/GenBank/DDBJ databases">
        <authorList>
            <person name="Ma L."/>
            <person name="Liu K.-W."/>
            <person name="Li Z."/>
            <person name="Hsiao Y.-Y."/>
            <person name="Qi Y."/>
            <person name="Fu T."/>
            <person name="Tang G."/>
            <person name="Zhang D."/>
            <person name="Sun W.-H."/>
            <person name="Liu D.-K."/>
            <person name="Li Y."/>
            <person name="Chen G.-Z."/>
            <person name="Liu X.-D."/>
            <person name="Liao X.-Y."/>
            <person name="Jiang Y.-T."/>
            <person name="Yu X."/>
            <person name="Hao Y."/>
            <person name="Huang J."/>
            <person name="Zhao X.-W."/>
            <person name="Ke S."/>
            <person name="Chen Y.-Y."/>
            <person name="Wu W.-L."/>
            <person name="Hsu J.-L."/>
            <person name="Lin Y.-F."/>
            <person name="Huang M.-D."/>
            <person name="Li C.-Y."/>
            <person name="Huang L."/>
            <person name="Wang Z.-W."/>
            <person name="Zhao X."/>
            <person name="Zhong W.-Y."/>
            <person name="Peng D.-H."/>
            <person name="Ahmad S."/>
            <person name="Lan S."/>
            <person name="Zhang J.-S."/>
            <person name="Tsai W.-C."/>
            <person name="Van De Peer Y."/>
            <person name="Liu Z.-J."/>
        </authorList>
    </citation>
    <scope>NUCLEOTIDE SEQUENCE</scope>
    <source>
        <strain evidence="2">CP</strain>
        <tissue evidence="2">Leaves</tissue>
    </source>
</reference>
<organism evidence="2 3">
    <name type="scientific">Acorus calamus</name>
    <name type="common">Sweet flag</name>
    <dbReference type="NCBI Taxonomy" id="4465"/>
    <lineage>
        <taxon>Eukaryota</taxon>
        <taxon>Viridiplantae</taxon>
        <taxon>Streptophyta</taxon>
        <taxon>Embryophyta</taxon>
        <taxon>Tracheophyta</taxon>
        <taxon>Spermatophyta</taxon>
        <taxon>Magnoliopsida</taxon>
        <taxon>Liliopsida</taxon>
        <taxon>Acoraceae</taxon>
        <taxon>Acorus</taxon>
    </lineage>
</organism>